<dbReference type="GO" id="GO:0001935">
    <property type="term" value="P:endothelial cell proliferation"/>
    <property type="evidence" value="ECO:0007669"/>
    <property type="project" value="UniProtKB-UniRule"/>
</dbReference>
<name>A0A8C6SS30_9GOBI</name>
<dbReference type="GO" id="GO:0005654">
    <property type="term" value="C:nucleoplasm"/>
    <property type="evidence" value="ECO:0007669"/>
    <property type="project" value="UniProtKB-SubCell"/>
</dbReference>
<dbReference type="InterPro" id="IPR006612">
    <property type="entry name" value="THAP_Znf"/>
</dbReference>
<keyword evidence="6" id="KW-0131">Cell cycle</keyword>
<dbReference type="PANTHER" id="PTHR46600">
    <property type="entry name" value="THAP DOMAIN-CONTAINING"/>
    <property type="match status" value="1"/>
</dbReference>
<evidence type="ECO:0000256" key="5">
    <source>
        <dbReference type="PROSITE-ProRule" id="PRU00309"/>
    </source>
</evidence>
<dbReference type="SMART" id="SM00980">
    <property type="entry name" value="THAP"/>
    <property type="match status" value="1"/>
</dbReference>
<comment type="function">
    <text evidence="6">DNA-binding transcription regulator that regulates endothelial cell proliferation and G1/S cell-cycle progression. Specifically binds the 5'-[AT]NTNN[GT]GGCA[AGT]-3' core DNA sequence and acts by modulating expression of pRB-E2F cell-cycle target genes.</text>
</comment>
<keyword evidence="6" id="KW-0805">Transcription regulation</keyword>
<keyword evidence="2 5" id="KW-0863">Zinc-finger</keyword>
<reference evidence="8" key="1">
    <citation type="submission" date="2025-08" db="UniProtKB">
        <authorList>
            <consortium name="Ensembl"/>
        </authorList>
    </citation>
    <scope>IDENTIFICATION</scope>
</reference>
<reference evidence="8" key="2">
    <citation type="submission" date="2025-09" db="UniProtKB">
        <authorList>
            <consortium name="Ensembl"/>
        </authorList>
    </citation>
    <scope>IDENTIFICATION</scope>
</reference>
<keyword evidence="9" id="KW-1185">Reference proteome</keyword>
<comment type="similarity">
    <text evidence="6">Belongs to the THAP1 family.</text>
</comment>
<evidence type="ECO:0000256" key="4">
    <source>
        <dbReference type="ARBA" id="ARBA00023125"/>
    </source>
</evidence>
<organism evidence="8 9">
    <name type="scientific">Neogobius melanostomus</name>
    <name type="common">round goby</name>
    <dbReference type="NCBI Taxonomy" id="47308"/>
    <lineage>
        <taxon>Eukaryota</taxon>
        <taxon>Metazoa</taxon>
        <taxon>Chordata</taxon>
        <taxon>Craniata</taxon>
        <taxon>Vertebrata</taxon>
        <taxon>Euteleostomi</taxon>
        <taxon>Actinopterygii</taxon>
        <taxon>Neopterygii</taxon>
        <taxon>Teleostei</taxon>
        <taxon>Neoteleostei</taxon>
        <taxon>Acanthomorphata</taxon>
        <taxon>Gobiaria</taxon>
        <taxon>Gobiiformes</taxon>
        <taxon>Gobioidei</taxon>
        <taxon>Gobiidae</taxon>
        <taxon>Benthophilinae</taxon>
        <taxon>Neogobiini</taxon>
        <taxon>Neogobius</taxon>
    </lineage>
</organism>
<evidence type="ECO:0000256" key="6">
    <source>
        <dbReference type="RuleBase" id="RU369073"/>
    </source>
</evidence>
<keyword evidence="1" id="KW-0479">Metal-binding</keyword>
<dbReference type="InterPro" id="IPR026516">
    <property type="entry name" value="THAP1/10"/>
</dbReference>
<dbReference type="GO" id="GO:0000978">
    <property type="term" value="F:RNA polymerase II cis-regulatory region sequence-specific DNA binding"/>
    <property type="evidence" value="ECO:0007669"/>
    <property type="project" value="TreeGrafter"/>
</dbReference>
<keyword evidence="4 5" id="KW-0238">DNA-binding</keyword>
<dbReference type="GO" id="GO:0006357">
    <property type="term" value="P:regulation of transcription by RNA polymerase II"/>
    <property type="evidence" value="ECO:0007669"/>
    <property type="project" value="TreeGrafter"/>
</dbReference>
<evidence type="ECO:0000259" key="7">
    <source>
        <dbReference type="PROSITE" id="PS50950"/>
    </source>
</evidence>
<proteinExistence type="inferred from homology"/>
<evidence type="ECO:0000256" key="2">
    <source>
        <dbReference type="ARBA" id="ARBA00022771"/>
    </source>
</evidence>
<dbReference type="Proteomes" id="UP000694523">
    <property type="component" value="Unplaced"/>
</dbReference>
<keyword evidence="6" id="KW-0804">Transcription</keyword>
<dbReference type="AlphaFoldDB" id="A0A8C6SS30"/>
<protein>
    <recommendedName>
        <fullName evidence="6">THAP domain-containing protein 1</fullName>
    </recommendedName>
</protein>
<keyword evidence="3" id="KW-0862">Zinc</keyword>
<evidence type="ECO:0000313" key="8">
    <source>
        <dbReference type="Ensembl" id="ENSNMLP00000010291.1"/>
    </source>
</evidence>
<evidence type="ECO:0000256" key="3">
    <source>
        <dbReference type="ARBA" id="ARBA00022833"/>
    </source>
</evidence>
<keyword evidence="6" id="KW-0175">Coiled coil</keyword>
<dbReference type="Gene3D" id="6.20.210.20">
    <property type="entry name" value="THAP domain"/>
    <property type="match status" value="1"/>
</dbReference>
<dbReference type="InterPro" id="IPR038441">
    <property type="entry name" value="THAP_Znf_sf"/>
</dbReference>
<dbReference type="SUPFAM" id="SSF57716">
    <property type="entry name" value="Glucocorticoid receptor-like (DNA-binding domain)"/>
    <property type="match status" value="1"/>
</dbReference>
<dbReference type="PROSITE" id="PS50950">
    <property type="entry name" value="ZF_THAP"/>
    <property type="match status" value="1"/>
</dbReference>
<dbReference type="Ensembl" id="ENSNMLT00000011642.1">
    <property type="protein sequence ID" value="ENSNMLP00000010291.1"/>
    <property type="gene ID" value="ENSNMLG00000007114.1"/>
</dbReference>
<dbReference type="SMART" id="SM00692">
    <property type="entry name" value="DM3"/>
    <property type="match status" value="1"/>
</dbReference>
<dbReference type="GO" id="GO:0003700">
    <property type="term" value="F:DNA-binding transcription factor activity"/>
    <property type="evidence" value="ECO:0007669"/>
    <property type="project" value="UniProtKB-UniRule"/>
</dbReference>
<dbReference type="GO" id="GO:0008270">
    <property type="term" value="F:zinc ion binding"/>
    <property type="evidence" value="ECO:0007669"/>
    <property type="project" value="UniProtKB-KW"/>
</dbReference>
<dbReference type="Pfam" id="PF05485">
    <property type="entry name" value="THAP"/>
    <property type="match status" value="1"/>
</dbReference>
<keyword evidence="6" id="KW-0539">Nucleus</keyword>
<evidence type="ECO:0000313" key="9">
    <source>
        <dbReference type="Proteomes" id="UP000694523"/>
    </source>
</evidence>
<sequence length="106" mass="12725">MLTFPNRRFNKVISFHCFPKDPELRAQWLMKIRRDFTVKHNSRVCSRHFETGQIFVSSSGKRCLQPKAVPSLFHWNHFTNTERPRVWELQTLCTKRNEYEGMVKPS</sequence>
<feature type="domain" description="THAP-type" evidence="7">
    <location>
        <begin position="1"/>
        <end position="73"/>
    </location>
</feature>
<accession>A0A8C6SS30</accession>
<comment type="subcellular location">
    <subcellularLocation>
        <location evidence="6">Nucleus</location>
        <location evidence="6">Nucleoplasm</location>
    </subcellularLocation>
</comment>
<evidence type="ECO:0000256" key="1">
    <source>
        <dbReference type="ARBA" id="ARBA00022723"/>
    </source>
</evidence>
<dbReference type="PANTHER" id="PTHR46600:SF7">
    <property type="entry name" value="SI:DKEY-228B2.6-RELATED"/>
    <property type="match status" value="1"/>
</dbReference>